<accession>A0ABS7PRH8</accession>
<feature type="domain" description="AB hydrolase-1" evidence="2">
    <location>
        <begin position="108"/>
        <end position="380"/>
    </location>
</feature>
<keyword evidence="3" id="KW-0378">Hydrolase</keyword>
<keyword evidence="1" id="KW-0472">Membrane</keyword>
<name>A0ABS7PRH8_9SPHN</name>
<organism evidence="3 4">
    <name type="scientific">Sphingomonas colocasiae</name>
    <dbReference type="NCBI Taxonomy" id="1848973"/>
    <lineage>
        <taxon>Bacteria</taxon>
        <taxon>Pseudomonadati</taxon>
        <taxon>Pseudomonadota</taxon>
        <taxon>Alphaproteobacteria</taxon>
        <taxon>Sphingomonadales</taxon>
        <taxon>Sphingomonadaceae</taxon>
        <taxon>Sphingomonas</taxon>
    </lineage>
</organism>
<dbReference type="PANTHER" id="PTHR43798">
    <property type="entry name" value="MONOACYLGLYCEROL LIPASE"/>
    <property type="match status" value="1"/>
</dbReference>
<dbReference type="Pfam" id="PF12697">
    <property type="entry name" value="Abhydrolase_6"/>
    <property type="match status" value="1"/>
</dbReference>
<protein>
    <submittedName>
        <fullName evidence="3">Alpha/beta hydrolase</fullName>
    </submittedName>
</protein>
<proteinExistence type="predicted"/>
<sequence>MRRVRRRPIDYLLTVMSRDWAALALALILTLTGLLLIAFGASIAGSLLILIALLAATGGIVHLAQVRRAMAAHPAPGRLIDVGGHRIHLLAEGDANGAPAIVWLPGAHGAGIALDHLHRMLRGDGRSILIDRPGSGWSDPGPFPRTTMREVEEIIAALDKAGEQGPFVFAGHSFGGFLAAAIARHRPASVAGLVLLDATPPETIVFGPPNPFLSQMRRGALWSATIRLFGFRRSAAERRQRDDPTFASVIAAVRDAQGPKVDAAIEALGLRTRETCAAASIFEELSPEGMARIAWDAIAYDRDLGDLPVFLVAPGDTDAERDVMKAIVTDGAGDPNRAPRFYAASRERYLAISTRAERIRAPAGTGHNFVYEAPEFTAAAVRRMRDTVSTGARA</sequence>
<dbReference type="PANTHER" id="PTHR43798:SF33">
    <property type="entry name" value="HYDROLASE, PUTATIVE (AFU_ORTHOLOGUE AFUA_2G14860)-RELATED"/>
    <property type="match status" value="1"/>
</dbReference>
<feature type="transmembrane region" description="Helical" evidence="1">
    <location>
        <begin position="20"/>
        <end position="41"/>
    </location>
</feature>
<gene>
    <name evidence="3" type="ORF">K7G82_09940</name>
</gene>
<dbReference type="GO" id="GO:0016787">
    <property type="term" value="F:hydrolase activity"/>
    <property type="evidence" value="ECO:0007669"/>
    <property type="project" value="UniProtKB-KW"/>
</dbReference>
<dbReference type="EMBL" id="JAINVV010000004">
    <property type="protein sequence ID" value="MBY8822614.1"/>
    <property type="molecule type" value="Genomic_DNA"/>
</dbReference>
<keyword evidence="4" id="KW-1185">Reference proteome</keyword>
<comment type="caution">
    <text evidence="3">The sequence shown here is derived from an EMBL/GenBank/DDBJ whole genome shotgun (WGS) entry which is preliminary data.</text>
</comment>
<feature type="transmembrane region" description="Helical" evidence="1">
    <location>
        <begin position="47"/>
        <end position="64"/>
    </location>
</feature>
<reference evidence="3 4" key="1">
    <citation type="submission" date="2021-08" db="EMBL/GenBank/DDBJ databases">
        <authorList>
            <person name="Tuo L."/>
        </authorList>
    </citation>
    <scope>NUCLEOTIDE SEQUENCE [LARGE SCALE GENOMIC DNA]</scope>
    <source>
        <strain evidence="3 4">JCM 31229</strain>
    </source>
</reference>
<dbReference type="Gene3D" id="3.40.50.1820">
    <property type="entry name" value="alpha/beta hydrolase"/>
    <property type="match status" value="1"/>
</dbReference>
<evidence type="ECO:0000313" key="3">
    <source>
        <dbReference type="EMBL" id="MBY8822614.1"/>
    </source>
</evidence>
<keyword evidence="1" id="KW-1133">Transmembrane helix</keyword>
<dbReference type="InterPro" id="IPR000073">
    <property type="entry name" value="AB_hydrolase_1"/>
</dbReference>
<dbReference type="SUPFAM" id="SSF53474">
    <property type="entry name" value="alpha/beta-Hydrolases"/>
    <property type="match status" value="1"/>
</dbReference>
<evidence type="ECO:0000313" key="4">
    <source>
        <dbReference type="Proteomes" id="UP000706039"/>
    </source>
</evidence>
<dbReference type="InterPro" id="IPR029058">
    <property type="entry name" value="AB_hydrolase_fold"/>
</dbReference>
<keyword evidence="1" id="KW-0812">Transmembrane</keyword>
<dbReference type="Proteomes" id="UP000706039">
    <property type="component" value="Unassembled WGS sequence"/>
</dbReference>
<dbReference type="RefSeq" id="WP_222989682.1">
    <property type="nucleotide sequence ID" value="NZ_JAINVV010000004.1"/>
</dbReference>
<dbReference type="InterPro" id="IPR050266">
    <property type="entry name" value="AB_hydrolase_sf"/>
</dbReference>
<evidence type="ECO:0000256" key="1">
    <source>
        <dbReference type="SAM" id="Phobius"/>
    </source>
</evidence>
<evidence type="ECO:0000259" key="2">
    <source>
        <dbReference type="Pfam" id="PF12697"/>
    </source>
</evidence>